<dbReference type="InterPro" id="IPR037171">
    <property type="entry name" value="NagB/RpiA_transferase-like"/>
</dbReference>
<sequence>MKNILGREIPDFIEGYGKVTHYNGYLANKMGTIKKDFNFKSINPYDNKLYTDISKLMDVLPLKDGMTLSFHHHLRNGDYVLNFVMKEIAQRGYKNITIVASSIFPCHKPIVEYIEKGVITQIYAGYISGPVAQAISEGKLQKPAIMHTHGGRARLMETGEVKVDIAFVAAPTSDEYGNINGVEGKSACGALGYAHSDVENAHLVVAITDNLVSFPNPIIEINQTLIDYVLVVEAIGDPKGIVSGTTQITKNPIGLKVANLTAKFIEQSGYLKDGVSFQTGAGGISLAVAAEVKNLMKNKNIVGSFAAGGITGYIVDMYKEGLFKALFDVQCFDLEAIKSAKENPNHIKMSASMYANCNNKGAVVNKLDIVILGATEIDTAFNVNVTTGSDGIIMGGSGGHSDTAAGSKLCIIVSQLVNARISVLKEKITTITTPGETVDVLVTERGIAINPLREDLIEKFKNSNLPIRTIEELKEIAEKMTGKEKPIEFEEKIVAIVQYRDGSVVDVVKQIKK</sequence>
<evidence type="ECO:0000313" key="3">
    <source>
        <dbReference type="Proteomes" id="UP000724657"/>
    </source>
</evidence>
<dbReference type="Proteomes" id="UP000724657">
    <property type="component" value="Unassembled WGS sequence"/>
</dbReference>
<evidence type="ECO:0000256" key="1">
    <source>
        <dbReference type="PIRNR" id="PIRNR009451"/>
    </source>
</evidence>
<evidence type="ECO:0000313" key="2">
    <source>
        <dbReference type="EMBL" id="MBU3842727.1"/>
    </source>
</evidence>
<dbReference type="PANTHER" id="PTHR40596">
    <property type="entry name" value="CITRATE LYASE ALPHA CHAIN"/>
    <property type="match status" value="1"/>
</dbReference>
<dbReference type="NCBIfam" id="TIGR01584">
    <property type="entry name" value="citF"/>
    <property type="match status" value="1"/>
</dbReference>
<dbReference type="InterPro" id="IPR006472">
    <property type="entry name" value="Citrate_lyase_asu"/>
</dbReference>
<dbReference type="Gene3D" id="3.40.1080.10">
    <property type="entry name" value="Glutaconate Coenzyme A-transferase"/>
    <property type="match status" value="2"/>
</dbReference>
<dbReference type="PIRSF" id="PIRSF009451">
    <property type="entry name" value="Citrt_lyas_alpha"/>
    <property type="match status" value="1"/>
</dbReference>
<dbReference type="GO" id="GO:0008814">
    <property type="term" value="F:citrate CoA-transferase activity"/>
    <property type="evidence" value="ECO:0007669"/>
    <property type="project" value="UniProtKB-UniRule"/>
</dbReference>
<name>A0A9E2NXS8_9FUSO</name>
<reference evidence="2" key="2">
    <citation type="submission" date="2021-04" db="EMBL/GenBank/DDBJ databases">
        <authorList>
            <person name="Gilroy R."/>
        </authorList>
    </citation>
    <scope>NUCLEOTIDE SEQUENCE</scope>
    <source>
        <strain evidence="2">A6-441</strain>
    </source>
</reference>
<organism evidence="2 3">
    <name type="scientific">Candidatus Fusobacterium pullicola</name>
    <dbReference type="NCBI Taxonomy" id="2838601"/>
    <lineage>
        <taxon>Bacteria</taxon>
        <taxon>Fusobacteriati</taxon>
        <taxon>Fusobacteriota</taxon>
        <taxon>Fusobacteriia</taxon>
        <taxon>Fusobacteriales</taxon>
        <taxon>Fusobacteriaceae</taxon>
        <taxon>Fusobacterium</taxon>
    </lineage>
</organism>
<dbReference type="EC" id="2.8.3.10" evidence="1"/>
<dbReference type="PANTHER" id="PTHR40596:SF1">
    <property type="entry name" value="CITRATE LYASE ALPHA CHAIN"/>
    <property type="match status" value="1"/>
</dbReference>
<dbReference type="GO" id="GO:0005737">
    <property type="term" value="C:cytoplasm"/>
    <property type="evidence" value="ECO:0007669"/>
    <property type="project" value="UniProtKB-SubCell"/>
</dbReference>
<dbReference type="GO" id="GO:0006084">
    <property type="term" value="P:acetyl-CoA metabolic process"/>
    <property type="evidence" value="ECO:0007669"/>
    <property type="project" value="UniProtKB-UniRule"/>
</dbReference>
<dbReference type="GO" id="GO:0008815">
    <property type="term" value="F:citrate (pro-3S)-lyase activity"/>
    <property type="evidence" value="ECO:0007669"/>
    <property type="project" value="UniProtKB-UniRule"/>
</dbReference>
<dbReference type="SUPFAM" id="SSF100950">
    <property type="entry name" value="NagB/RpiA/CoA transferase-like"/>
    <property type="match status" value="2"/>
</dbReference>
<dbReference type="EMBL" id="JAHLFN010000067">
    <property type="protein sequence ID" value="MBU3842727.1"/>
    <property type="molecule type" value="Genomic_DNA"/>
</dbReference>
<dbReference type="Pfam" id="PF04223">
    <property type="entry name" value="CitF"/>
    <property type="match status" value="1"/>
</dbReference>
<comment type="catalytic activity">
    <reaction evidence="1">
        <text>citrate + acetyl-CoA = (3S)-citryl-CoA + acetate</text>
        <dbReference type="Rhea" id="RHEA:19405"/>
        <dbReference type="ChEBI" id="CHEBI:16947"/>
        <dbReference type="ChEBI" id="CHEBI:30089"/>
        <dbReference type="ChEBI" id="CHEBI:57288"/>
        <dbReference type="ChEBI" id="CHEBI:57321"/>
        <dbReference type="EC" id="2.8.3.10"/>
    </reaction>
</comment>
<comment type="catalytic activity">
    <reaction evidence="1">
        <text>citrate = oxaloacetate + acetate</text>
        <dbReference type="Rhea" id="RHEA:10760"/>
        <dbReference type="ChEBI" id="CHEBI:16452"/>
        <dbReference type="ChEBI" id="CHEBI:16947"/>
        <dbReference type="ChEBI" id="CHEBI:30089"/>
        <dbReference type="EC" id="4.1.3.6"/>
    </reaction>
</comment>
<keyword evidence="1 2" id="KW-0808">Transferase</keyword>
<keyword evidence="1" id="KW-0963">Cytoplasm</keyword>
<dbReference type="AlphaFoldDB" id="A0A9E2NXS8"/>
<reference evidence="2" key="1">
    <citation type="journal article" date="2021" name="PeerJ">
        <title>Extensive microbial diversity within the chicken gut microbiome revealed by metagenomics and culture.</title>
        <authorList>
            <person name="Gilroy R."/>
            <person name="Ravi A."/>
            <person name="Getino M."/>
            <person name="Pursley I."/>
            <person name="Horton D.L."/>
            <person name="Alikhan N.F."/>
            <person name="Baker D."/>
            <person name="Gharbi K."/>
            <person name="Hall N."/>
            <person name="Watson M."/>
            <person name="Adriaenssens E.M."/>
            <person name="Foster-Nyarko E."/>
            <person name="Jarju S."/>
            <person name="Secka A."/>
            <person name="Antonio M."/>
            <person name="Oren A."/>
            <person name="Chaudhuri R.R."/>
            <person name="La Ragione R."/>
            <person name="Hildebrand F."/>
            <person name="Pallen M.J."/>
        </authorList>
    </citation>
    <scope>NUCLEOTIDE SEQUENCE</scope>
    <source>
        <strain evidence="2">A6-441</strain>
    </source>
</reference>
<dbReference type="GO" id="GO:0009346">
    <property type="term" value="C:ATP-independent citrate lyase complex"/>
    <property type="evidence" value="ECO:0007669"/>
    <property type="project" value="UniProtKB-UniRule"/>
</dbReference>
<dbReference type="EC" id="4.1.3.6" evidence="1"/>
<accession>A0A9E2NXS8</accession>
<keyword evidence="1 2" id="KW-0456">Lyase</keyword>
<protein>
    <recommendedName>
        <fullName evidence="1">Citrate lyase alpha chain</fullName>
        <shortName evidence="1">Citrase alpha chain</shortName>
        <ecNumber evidence="1">2.8.3.10</ecNumber>
        <ecNumber evidence="1">4.1.3.6</ecNumber>
    </recommendedName>
    <alternativeName>
        <fullName evidence="1">Citrate (pro-3S)-lyase alpha chain</fullName>
    </alternativeName>
    <alternativeName>
        <fullName evidence="1">Citrate CoA-transferase subunit</fullName>
    </alternativeName>
</protein>
<comment type="subcellular location">
    <subcellularLocation>
        <location evidence="1">Cytoplasm</location>
    </subcellularLocation>
</comment>
<proteinExistence type="predicted"/>
<comment type="caution">
    <text evidence="2">The sequence shown here is derived from an EMBL/GenBank/DDBJ whole genome shotgun (WGS) entry which is preliminary data.</text>
</comment>
<gene>
    <name evidence="2" type="primary">citF</name>
    <name evidence="2" type="ORF">IAA47_07085</name>
</gene>